<comment type="caution">
    <text evidence="1">The sequence shown here is derived from an EMBL/GenBank/DDBJ whole genome shotgun (WGS) entry which is preliminary data.</text>
</comment>
<dbReference type="InterPro" id="IPR021783">
    <property type="entry name" value="DUF3348"/>
</dbReference>
<accession>A0ABQ3C4P8</accession>
<organism evidence="1 2">
    <name type="scientific">Cognatilysobacter xinjiangensis</name>
    <dbReference type="NCBI Taxonomy" id="546892"/>
    <lineage>
        <taxon>Bacteria</taxon>
        <taxon>Pseudomonadati</taxon>
        <taxon>Pseudomonadota</taxon>
        <taxon>Gammaproteobacteria</taxon>
        <taxon>Lysobacterales</taxon>
        <taxon>Lysobacteraceae</taxon>
        <taxon>Cognatilysobacter</taxon>
    </lineage>
</organism>
<gene>
    <name evidence="1" type="ORF">GCM10008101_18320</name>
</gene>
<keyword evidence="2" id="KW-1185">Reference proteome</keyword>
<protein>
    <recommendedName>
        <fullName evidence="3">DUF3348 family protein</fullName>
    </recommendedName>
</protein>
<dbReference type="RefSeq" id="WP_189449194.1">
    <property type="nucleotide sequence ID" value="NZ_BMXY01000002.1"/>
</dbReference>
<name>A0ABQ3C4P8_9GAMM</name>
<evidence type="ECO:0000313" key="1">
    <source>
        <dbReference type="EMBL" id="GGZ64916.1"/>
    </source>
</evidence>
<dbReference type="Pfam" id="PF11828">
    <property type="entry name" value="DUF3348"/>
    <property type="match status" value="1"/>
</dbReference>
<evidence type="ECO:0008006" key="3">
    <source>
        <dbReference type="Google" id="ProtNLM"/>
    </source>
</evidence>
<sequence>MEHSFRAQDGGPALIRLLAYVGGAAASPPSQALAPQLAQWIEWRQAVALSSALEAQPSACDSDVPTGTDGDEDCAQVRASLVRSIDGDRAFTTTSADAAFFRQRCQLLQQVMGAEVGLLRKRLRERLARRSTAFARLAAADAAMEQALAPRERASLAAVPEMLGRHLERLRDAQPASGDTAAPWLDAFRRDMRALLVAELDLRLQPTRGLSAALRTDTAGPHAE</sequence>
<dbReference type="EMBL" id="BMXY01000002">
    <property type="protein sequence ID" value="GGZ64916.1"/>
    <property type="molecule type" value="Genomic_DNA"/>
</dbReference>
<dbReference type="Proteomes" id="UP000643403">
    <property type="component" value="Unassembled WGS sequence"/>
</dbReference>
<proteinExistence type="predicted"/>
<evidence type="ECO:0000313" key="2">
    <source>
        <dbReference type="Proteomes" id="UP000643403"/>
    </source>
</evidence>
<reference evidence="2" key="1">
    <citation type="journal article" date="2019" name="Int. J. Syst. Evol. Microbiol.">
        <title>The Global Catalogue of Microorganisms (GCM) 10K type strain sequencing project: providing services to taxonomists for standard genome sequencing and annotation.</title>
        <authorList>
            <consortium name="The Broad Institute Genomics Platform"/>
            <consortium name="The Broad Institute Genome Sequencing Center for Infectious Disease"/>
            <person name="Wu L."/>
            <person name="Ma J."/>
        </authorList>
    </citation>
    <scope>NUCLEOTIDE SEQUENCE [LARGE SCALE GENOMIC DNA]</scope>
    <source>
        <strain evidence="2">KCTC 22558</strain>
    </source>
</reference>